<comment type="caution">
    <text evidence="2">The sequence shown here is derived from an EMBL/GenBank/DDBJ whole genome shotgun (WGS) entry which is preliminary data.</text>
</comment>
<name>A0A133QJH9_9BACT</name>
<evidence type="ECO:0000256" key="1">
    <source>
        <dbReference type="SAM" id="Phobius"/>
    </source>
</evidence>
<feature type="transmembrane region" description="Helical" evidence="1">
    <location>
        <begin position="20"/>
        <end position="41"/>
    </location>
</feature>
<proteinExistence type="predicted"/>
<accession>A0A133QJH9</accession>
<dbReference type="STRING" id="28128.HMPREF3226_00570"/>
<dbReference type="EMBL" id="LRQG01000021">
    <property type="protein sequence ID" value="KXA43035.1"/>
    <property type="molecule type" value="Genomic_DNA"/>
</dbReference>
<keyword evidence="1" id="KW-0472">Membrane</keyword>
<keyword evidence="3" id="KW-1185">Reference proteome</keyword>
<evidence type="ECO:0000313" key="3">
    <source>
        <dbReference type="Proteomes" id="UP000070533"/>
    </source>
</evidence>
<dbReference type="AlphaFoldDB" id="A0A133QJH9"/>
<gene>
    <name evidence="2" type="ORF">HMPREF3226_00570</name>
</gene>
<dbReference type="Proteomes" id="UP000070533">
    <property type="component" value="Unassembled WGS sequence"/>
</dbReference>
<organism evidence="2 3">
    <name type="scientific">Prevotella corporis</name>
    <dbReference type="NCBI Taxonomy" id="28128"/>
    <lineage>
        <taxon>Bacteria</taxon>
        <taxon>Pseudomonadati</taxon>
        <taxon>Bacteroidota</taxon>
        <taxon>Bacteroidia</taxon>
        <taxon>Bacteroidales</taxon>
        <taxon>Prevotellaceae</taxon>
        <taxon>Prevotella</taxon>
    </lineage>
</organism>
<reference evidence="3" key="1">
    <citation type="submission" date="2016-01" db="EMBL/GenBank/DDBJ databases">
        <authorList>
            <person name="Mitreva M."/>
            <person name="Pepin K.H."/>
            <person name="Mihindukulasuriya K.A."/>
            <person name="Fulton R."/>
            <person name="Fronick C."/>
            <person name="O'Laughlin M."/>
            <person name="Miner T."/>
            <person name="Herter B."/>
            <person name="Rosa B.A."/>
            <person name="Cordes M."/>
            <person name="Tomlinson C."/>
            <person name="Wollam A."/>
            <person name="Palsikar V.B."/>
            <person name="Mardis E.R."/>
            <person name="Wilson R.K."/>
        </authorList>
    </citation>
    <scope>NUCLEOTIDE SEQUENCE [LARGE SCALE GENOMIC DNA]</scope>
    <source>
        <strain evidence="3">MJR7716</strain>
    </source>
</reference>
<protein>
    <submittedName>
        <fullName evidence="2">Uncharacterized protein</fullName>
    </submittedName>
</protein>
<sequence>MFYQRNCKREKDFFLQKKSFSFVFIYLICYLCIYFNKSILIDNV</sequence>
<evidence type="ECO:0000313" key="2">
    <source>
        <dbReference type="EMBL" id="KXA43035.1"/>
    </source>
</evidence>
<dbReference type="PATRIC" id="fig|28128.5.peg.573"/>
<keyword evidence="1" id="KW-1133">Transmembrane helix</keyword>
<keyword evidence="1" id="KW-0812">Transmembrane</keyword>